<protein>
    <recommendedName>
        <fullName evidence="4">RING-type domain-containing protein</fullName>
    </recommendedName>
</protein>
<sequence>MEREGIFEQYDVQMETGVRLDMSFIADHRGHRPPPPPGFGSSSTTVKRARSPSFEGPDSAIGRKRFREEGDTLSPSSSCGVQGAGTSCPSPSTSFPTSSSPQPTATKKFTTLVNELAQELQCGCCTELVYHPVVVSPCQHFFCGSCCFLWIKVEFLLPILSHCRVPATTVPCKPWVIIRIDSPASGIALSSQE</sequence>
<dbReference type="OrthoDB" id="1305878at2759"/>
<proteinExistence type="predicted"/>
<name>A0A0C3D7M2_9AGAM</name>
<feature type="region of interest" description="Disordered" evidence="1">
    <location>
        <begin position="26"/>
        <end position="104"/>
    </location>
</feature>
<reference evidence="3" key="2">
    <citation type="submission" date="2015-01" db="EMBL/GenBank/DDBJ databases">
        <title>Evolutionary Origins and Diversification of the Mycorrhizal Mutualists.</title>
        <authorList>
            <consortium name="DOE Joint Genome Institute"/>
            <consortium name="Mycorrhizal Genomics Consortium"/>
            <person name="Kohler A."/>
            <person name="Kuo A."/>
            <person name="Nagy L.G."/>
            <person name="Floudas D."/>
            <person name="Copeland A."/>
            <person name="Barry K.W."/>
            <person name="Cichocki N."/>
            <person name="Veneault-Fourrey C."/>
            <person name="LaButti K."/>
            <person name="Lindquist E.A."/>
            <person name="Lipzen A."/>
            <person name="Lundell T."/>
            <person name="Morin E."/>
            <person name="Murat C."/>
            <person name="Riley R."/>
            <person name="Ohm R."/>
            <person name="Sun H."/>
            <person name="Tunlid A."/>
            <person name="Henrissat B."/>
            <person name="Grigoriev I.V."/>
            <person name="Hibbett D.S."/>
            <person name="Martin F."/>
        </authorList>
    </citation>
    <scope>NUCLEOTIDE SEQUENCE [LARGE SCALE GENOMIC DNA]</scope>
    <source>
        <strain evidence="3">Foug A</strain>
    </source>
</reference>
<evidence type="ECO:0000313" key="2">
    <source>
        <dbReference type="EMBL" id="KIM56745.1"/>
    </source>
</evidence>
<dbReference type="InterPro" id="IPR013083">
    <property type="entry name" value="Znf_RING/FYVE/PHD"/>
</dbReference>
<dbReference type="Gene3D" id="3.30.40.10">
    <property type="entry name" value="Zinc/RING finger domain, C3HC4 (zinc finger)"/>
    <property type="match status" value="1"/>
</dbReference>
<dbReference type="Proteomes" id="UP000053989">
    <property type="component" value="Unassembled WGS sequence"/>
</dbReference>
<evidence type="ECO:0000256" key="1">
    <source>
        <dbReference type="SAM" id="MobiDB-lite"/>
    </source>
</evidence>
<dbReference type="SUPFAM" id="SSF57850">
    <property type="entry name" value="RING/U-box"/>
    <property type="match status" value="1"/>
</dbReference>
<accession>A0A0C3D7M2</accession>
<dbReference type="HOGENOM" id="CLU_1409566_0_0_1"/>
<evidence type="ECO:0000313" key="3">
    <source>
        <dbReference type="Proteomes" id="UP000053989"/>
    </source>
</evidence>
<reference evidence="2 3" key="1">
    <citation type="submission" date="2014-04" db="EMBL/GenBank/DDBJ databases">
        <authorList>
            <consortium name="DOE Joint Genome Institute"/>
            <person name="Kuo A."/>
            <person name="Kohler A."/>
            <person name="Nagy L.G."/>
            <person name="Floudas D."/>
            <person name="Copeland A."/>
            <person name="Barry K.W."/>
            <person name="Cichocki N."/>
            <person name="Veneault-Fourrey C."/>
            <person name="LaButti K."/>
            <person name="Lindquist E.A."/>
            <person name="Lipzen A."/>
            <person name="Lundell T."/>
            <person name="Morin E."/>
            <person name="Murat C."/>
            <person name="Sun H."/>
            <person name="Tunlid A."/>
            <person name="Henrissat B."/>
            <person name="Grigoriev I.V."/>
            <person name="Hibbett D.S."/>
            <person name="Martin F."/>
            <person name="Nordberg H.P."/>
            <person name="Cantor M.N."/>
            <person name="Hua S.X."/>
        </authorList>
    </citation>
    <scope>NUCLEOTIDE SEQUENCE [LARGE SCALE GENOMIC DNA]</scope>
    <source>
        <strain evidence="2 3">Foug A</strain>
    </source>
</reference>
<feature type="compositionally biased region" description="Low complexity" evidence="1">
    <location>
        <begin position="86"/>
        <end position="104"/>
    </location>
</feature>
<dbReference type="STRING" id="1036808.A0A0C3D7M2"/>
<dbReference type="InParanoid" id="A0A0C3D7M2"/>
<gene>
    <name evidence="2" type="ORF">SCLCIDRAFT_202727</name>
</gene>
<organism evidence="2 3">
    <name type="scientific">Scleroderma citrinum Foug A</name>
    <dbReference type="NCBI Taxonomy" id="1036808"/>
    <lineage>
        <taxon>Eukaryota</taxon>
        <taxon>Fungi</taxon>
        <taxon>Dikarya</taxon>
        <taxon>Basidiomycota</taxon>
        <taxon>Agaricomycotina</taxon>
        <taxon>Agaricomycetes</taxon>
        <taxon>Agaricomycetidae</taxon>
        <taxon>Boletales</taxon>
        <taxon>Sclerodermatineae</taxon>
        <taxon>Sclerodermataceae</taxon>
        <taxon>Scleroderma</taxon>
    </lineage>
</organism>
<evidence type="ECO:0008006" key="4">
    <source>
        <dbReference type="Google" id="ProtNLM"/>
    </source>
</evidence>
<keyword evidence="3" id="KW-1185">Reference proteome</keyword>
<dbReference type="EMBL" id="KN822110">
    <property type="protein sequence ID" value="KIM56745.1"/>
    <property type="molecule type" value="Genomic_DNA"/>
</dbReference>
<dbReference type="AlphaFoldDB" id="A0A0C3D7M2"/>